<evidence type="ECO:0000256" key="3">
    <source>
        <dbReference type="ARBA" id="ARBA00022630"/>
    </source>
</evidence>
<organism evidence="13 14">
    <name type="scientific">Hylemonella gracilis</name>
    <dbReference type="NCBI Taxonomy" id="80880"/>
    <lineage>
        <taxon>Bacteria</taxon>
        <taxon>Pseudomonadati</taxon>
        <taxon>Pseudomonadota</taxon>
        <taxon>Betaproteobacteria</taxon>
        <taxon>Burkholderiales</taxon>
        <taxon>Comamonadaceae</taxon>
        <taxon>Hylemonella</taxon>
    </lineage>
</organism>
<dbReference type="GO" id="GO:0050660">
    <property type="term" value="F:flavin adenine dinucleotide binding"/>
    <property type="evidence" value="ECO:0007669"/>
    <property type="project" value="UniProtKB-UniRule"/>
</dbReference>
<dbReference type="SUPFAM" id="SSF51971">
    <property type="entry name" value="Nucleotide-binding domain"/>
    <property type="match status" value="1"/>
</dbReference>
<evidence type="ECO:0000256" key="2">
    <source>
        <dbReference type="ARBA" id="ARBA00022603"/>
    </source>
</evidence>
<accession>A0A4P6UN32</accession>
<dbReference type="OrthoDB" id="9786494at2"/>
<dbReference type="GO" id="GO:0005737">
    <property type="term" value="C:cytoplasm"/>
    <property type="evidence" value="ECO:0007669"/>
    <property type="project" value="UniProtKB-SubCell"/>
</dbReference>
<dbReference type="InterPro" id="IPR008471">
    <property type="entry name" value="MnmC-like_methylTransf"/>
</dbReference>
<dbReference type="Pfam" id="PF01266">
    <property type="entry name" value="DAO"/>
    <property type="match status" value="1"/>
</dbReference>
<dbReference type="InterPro" id="IPR006076">
    <property type="entry name" value="FAD-dep_OxRdtase"/>
</dbReference>
<dbReference type="Gene3D" id="3.40.50.150">
    <property type="entry name" value="Vaccinia Virus protein VP39"/>
    <property type="match status" value="1"/>
</dbReference>
<dbReference type="Pfam" id="PF05430">
    <property type="entry name" value="Methyltransf_30"/>
    <property type="match status" value="1"/>
</dbReference>
<keyword evidence="3 10" id="KW-0285">Flavoprotein</keyword>
<keyword evidence="5 10" id="KW-0949">S-adenosyl-L-methionine</keyword>
<feature type="domain" description="FAD dependent oxidoreductase" evidence="11">
    <location>
        <begin position="274"/>
        <end position="643"/>
    </location>
</feature>
<dbReference type="EC" id="1.5.-.-" evidence="10"/>
<keyword evidence="9 10" id="KW-0511">Multifunctional enzyme</keyword>
<dbReference type="RefSeq" id="WP_131280885.1">
    <property type="nucleotide sequence ID" value="NZ_CP031395.1"/>
</dbReference>
<evidence type="ECO:0000256" key="1">
    <source>
        <dbReference type="ARBA" id="ARBA00022490"/>
    </source>
</evidence>
<evidence type="ECO:0000313" key="13">
    <source>
        <dbReference type="EMBL" id="QBK05650.1"/>
    </source>
</evidence>
<dbReference type="NCBIfam" id="NF033855">
    <property type="entry name" value="tRNA_MNMC2"/>
    <property type="match status" value="1"/>
</dbReference>
<evidence type="ECO:0000256" key="8">
    <source>
        <dbReference type="ARBA" id="ARBA00023002"/>
    </source>
</evidence>
<keyword evidence="8 10" id="KW-0560">Oxidoreductase</keyword>
<comment type="cofactor">
    <cofactor evidence="10">
        <name>FAD</name>
        <dbReference type="ChEBI" id="CHEBI:57692"/>
    </cofactor>
</comment>
<keyword evidence="2 10" id="KW-0489">Methyltransferase</keyword>
<dbReference type="AlphaFoldDB" id="A0A4P6UN32"/>
<dbReference type="EMBL" id="CP031395">
    <property type="protein sequence ID" value="QBK05650.1"/>
    <property type="molecule type" value="Genomic_DNA"/>
</dbReference>
<dbReference type="Gene3D" id="3.50.50.60">
    <property type="entry name" value="FAD/NAD(P)-binding domain"/>
    <property type="match status" value="3"/>
</dbReference>
<dbReference type="InterPro" id="IPR023032">
    <property type="entry name" value="tRNA_MAMT_biosynth_bifunc_MnmC"/>
</dbReference>
<dbReference type="HAMAP" id="MF_01102">
    <property type="entry name" value="MnmC"/>
    <property type="match status" value="1"/>
</dbReference>
<dbReference type="GO" id="GO:0002097">
    <property type="term" value="P:tRNA wobble base modification"/>
    <property type="evidence" value="ECO:0007669"/>
    <property type="project" value="UniProtKB-UniRule"/>
</dbReference>
<feature type="region of interest" description="FAD-dependent cmnm(5)s(2)U34 oxidoreductase" evidence="10">
    <location>
        <begin position="277"/>
        <end position="672"/>
    </location>
</feature>
<feature type="domain" description="MnmC-like methyltransferase" evidence="12">
    <location>
        <begin position="125"/>
        <end position="254"/>
    </location>
</feature>
<evidence type="ECO:0000256" key="6">
    <source>
        <dbReference type="ARBA" id="ARBA00022694"/>
    </source>
</evidence>
<proteinExistence type="inferred from homology"/>
<sequence>MSEPISWRDDTPFSARFNDVYRTKADGLAQARRIFLGGCALAEPVAEPAEEKTTEQAGSTCTSTWAGRRQWRILETGFGLGLNFLATWQAWRRATARPRLLHFVSIEAFPVAAEDLARGAAPWPELAPLAEELATQWRRLEPGTSCPVQRLSFDDGRVLLTLCLGDVRPMLRELRPTLPHSIDSVFLDGFDPHANPDMWSPDTLRELSTLARRGATLASWTANGAVRRALVQNGWQVDKVPGLPPKRESIRAVYEPRWEPTRALPPVDREPGRCIVIGAGLAGAATAASLARRGWRVTVLDAAPPPDLGDEAEGSSAAQGSNLRNFEGSSAARASDLPVGLFAPHASPDDNLLSRLTRAGIRHAVQTAEDLTRQGRLRAGQDWLLSGVRDLGHAAPMDHVQAGWMKPARLVAAWLAQPGVQVRGQTAAASLRHAGPNGVWQVLDAEGRELAQAELVVVAAACASAALLDVHLPPSSPLPLSPVRGQISWAMHATGPRDAPEALWPLGPVNGNGHFIPTVPLGAGAAWFCGSTYERGETDPRPSAIALAEGHAANLDKLRLLQPDVAQWLTPTFTRKAVRAWSQIRCASRDRRPLVGLIGRLDGLEGPVTDPRASATPGSLALLTALGSRGLSFAVLCAELLAAQLHAEPLPLPHKLARALDVRRVLAPSRGR</sequence>
<dbReference type="GO" id="GO:0032259">
    <property type="term" value="P:methylation"/>
    <property type="evidence" value="ECO:0007669"/>
    <property type="project" value="UniProtKB-KW"/>
</dbReference>
<evidence type="ECO:0000256" key="9">
    <source>
        <dbReference type="ARBA" id="ARBA00023268"/>
    </source>
</evidence>
<evidence type="ECO:0000259" key="11">
    <source>
        <dbReference type="Pfam" id="PF01266"/>
    </source>
</evidence>
<name>A0A4P6UN32_9BURK</name>
<dbReference type="EC" id="2.1.1.61" evidence="10"/>
<feature type="region of interest" description="tRNA (mnm(5)s(2)U34)-methyltransferase" evidence="10">
    <location>
        <begin position="1"/>
        <end position="255"/>
    </location>
</feature>
<dbReference type="InterPro" id="IPR029063">
    <property type="entry name" value="SAM-dependent_MTases_sf"/>
</dbReference>
<evidence type="ECO:0000256" key="4">
    <source>
        <dbReference type="ARBA" id="ARBA00022679"/>
    </source>
</evidence>
<dbReference type="KEGG" id="hgr:DW355_13760"/>
<keyword evidence="1 10" id="KW-0963">Cytoplasm</keyword>
<dbReference type="Proteomes" id="UP000292939">
    <property type="component" value="Chromosome"/>
</dbReference>
<protein>
    <recommendedName>
        <fullName evidence="10">tRNA 5-methylaminomethyl-2-thiouridine biosynthesis bifunctional protein MnmC</fullName>
        <shortName evidence="10">tRNA mnm(5)s(2)U biosynthesis bifunctional protein</shortName>
    </recommendedName>
    <domain>
        <recommendedName>
            <fullName evidence="10">tRNA (mnm(5)s(2)U34)-methyltransferase</fullName>
            <ecNumber evidence="10">2.1.1.61</ecNumber>
        </recommendedName>
    </domain>
    <domain>
        <recommendedName>
            <fullName evidence="10">FAD-dependent cmnm(5)s(2)U34 oxidoreductase</fullName>
            <ecNumber evidence="10">1.5.-.-</ecNumber>
        </recommendedName>
    </domain>
</protein>
<dbReference type="PANTHER" id="PTHR13847:SF283">
    <property type="entry name" value="TRNA 5-METHYLAMINOMETHYL-2-THIOURIDINE BIOSYNTHESIS BIFUNCTIONAL PROTEIN MNMC"/>
    <property type="match status" value="1"/>
</dbReference>
<evidence type="ECO:0000256" key="10">
    <source>
        <dbReference type="HAMAP-Rule" id="MF_01102"/>
    </source>
</evidence>
<reference evidence="13 14" key="1">
    <citation type="submission" date="2018-07" db="EMBL/GenBank/DDBJ databases">
        <title>Exploring interactions and the metabolic potential of the ultra-small soil bacteria Hylemonella gracilis.</title>
        <authorList>
            <person name="Tyc O."/>
            <person name="Kulkarni P."/>
            <person name="Gawehns F."/>
            <person name="Hundscheid M."/>
            <person name="Zweers H."/>
            <person name="Garbeva P."/>
        </authorList>
    </citation>
    <scope>NUCLEOTIDE SEQUENCE [LARGE SCALE GENOMIC DNA]</scope>
    <source>
        <strain evidence="13 14">NS1</strain>
    </source>
</reference>
<evidence type="ECO:0000313" key="14">
    <source>
        <dbReference type="Proteomes" id="UP000292939"/>
    </source>
</evidence>
<comment type="subcellular location">
    <subcellularLocation>
        <location evidence="10">Cytoplasm</location>
    </subcellularLocation>
</comment>
<comment type="similarity">
    <text evidence="10">In the N-terminal section; belongs to the methyltransferase superfamily. tRNA (mnm(5)s(2)U34)-methyltransferase family.</text>
</comment>
<comment type="catalytic activity">
    <reaction evidence="10">
        <text>5-aminomethyl-2-thiouridine(34) in tRNA + S-adenosyl-L-methionine = 5-methylaminomethyl-2-thiouridine(34) in tRNA + S-adenosyl-L-homocysteine + H(+)</text>
        <dbReference type="Rhea" id="RHEA:19569"/>
        <dbReference type="Rhea" id="RHEA-COMP:10195"/>
        <dbReference type="Rhea" id="RHEA-COMP:10197"/>
        <dbReference type="ChEBI" id="CHEBI:15378"/>
        <dbReference type="ChEBI" id="CHEBI:57856"/>
        <dbReference type="ChEBI" id="CHEBI:59789"/>
        <dbReference type="ChEBI" id="CHEBI:74454"/>
        <dbReference type="ChEBI" id="CHEBI:74455"/>
        <dbReference type="EC" id="2.1.1.61"/>
    </reaction>
</comment>
<evidence type="ECO:0000259" key="12">
    <source>
        <dbReference type="Pfam" id="PF05430"/>
    </source>
</evidence>
<keyword evidence="4 10" id="KW-0808">Transferase</keyword>
<dbReference type="GO" id="GO:0004808">
    <property type="term" value="F:tRNA (5-methylaminomethyl-2-thiouridylate)(34)-methyltransferase activity"/>
    <property type="evidence" value="ECO:0007669"/>
    <property type="project" value="UniProtKB-EC"/>
</dbReference>
<keyword evidence="7 10" id="KW-0274">FAD</keyword>
<gene>
    <name evidence="10" type="primary">mnmC</name>
    <name evidence="13" type="ORF">DW355_13760</name>
</gene>
<dbReference type="InterPro" id="IPR047785">
    <property type="entry name" value="tRNA_MNMC2"/>
</dbReference>
<dbReference type="PANTHER" id="PTHR13847">
    <property type="entry name" value="SARCOSINE DEHYDROGENASE-RELATED"/>
    <property type="match status" value="1"/>
</dbReference>
<keyword evidence="6 10" id="KW-0819">tRNA processing</keyword>
<dbReference type="InterPro" id="IPR036188">
    <property type="entry name" value="FAD/NAD-bd_sf"/>
</dbReference>
<comment type="function">
    <text evidence="10">Catalyzes the last two steps in the biosynthesis of 5-methylaminomethyl-2-thiouridine (mnm(5)s(2)U) at the wobble position (U34) in tRNA. Catalyzes the FAD-dependent demodification of cmnm(5)s(2)U34 to nm(5)s(2)U34, followed by the transfer of a methyl group from S-adenosyl-L-methionine to nm(5)s(2)U34, to form mnm(5)s(2)U34.</text>
</comment>
<dbReference type="GO" id="GO:0016645">
    <property type="term" value="F:oxidoreductase activity, acting on the CH-NH group of donors"/>
    <property type="evidence" value="ECO:0007669"/>
    <property type="project" value="InterPro"/>
</dbReference>
<evidence type="ECO:0000256" key="5">
    <source>
        <dbReference type="ARBA" id="ARBA00022691"/>
    </source>
</evidence>
<evidence type="ECO:0000256" key="7">
    <source>
        <dbReference type="ARBA" id="ARBA00022827"/>
    </source>
</evidence>
<comment type="similarity">
    <text evidence="10">In the C-terminal section; belongs to the DAO family.</text>
</comment>